<proteinExistence type="predicted"/>
<dbReference type="RefSeq" id="WP_144233888.1">
    <property type="nucleotide sequence ID" value="NZ_QMIF01000001.1"/>
</dbReference>
<dbReference type="AlphaFoldDB" id="A0A6P1ZQH9"/>
<sequence length="235" mass="25597">MTLPIHWNDPLVQACCWSVLTIGLYLVAKRIYRRWHQWWQMPLAMAPALLIAVVLYFQVSYRDYYQATSWLVALLGPATVAFAVPIYEHRALIRRFWPLLIIGMVAGSATAVLTGWAFSTLLGIDGSLRLSLLPRSISTPFAMNVSKDIGGISDLTAIFVIITGLLGSLLGEFMMRRLPLRSALARGAMMGVAAHAAGTAKAHEVGAEEGTIAGLLMILVGMVNVVAASIFTVLR</sequence>
<dbReference type="Proteomes" id="UP000434052">
    <property type="component" value="Unassembled WGS sequence"/>
</dbReference>
<dbReference type="PANTHER" id="PTHR30249">
    <property type="entry name" value="PUTATIVE SEROTONIN TRANSPORTER"/>
    <property type="match status" value="1"/>
</dbReference>
<organism evidence="6 7">
    <name type="scientific">Oceanidesulfovibrio marinus</name>
    <dbReference type="NCBI Taxonomy" id="370038"/>
    <lineage>
        <taxon>Bacteria</taxon>
        <taxon>Pseudomonadati</taxon>
        <taxon>Thermodesulfobacteriota</taxon>
        <taxon>Desulfovibrionia</taxon>
        <taxon>Desulfovibrionales</taxon>
        <taxon>Desulfovibrionaceae</taxon>
        <taxon>Oceanidesulfovibrio</taxon>
    </lineage>
</organism>
<dbReference type="OrthoDB" id="9811701at2"/>
<dbReference type="Pfam" id="PF04172">
    <property type="entry name" value="LrgB"/>
    <property type="match status" value="1"/>
</dbReference>
<evidence type="ECO:0000256" key="3">
    <source>
        <dbReference type="ARBA" id="ARBA00022989"/>
    </source>
</evidence>
<feature type="transmembrane region" description="Helical" evidence="5">
    <location>
        <begin position="183"/>
        <end position="200"/>
    </location>
</feature>
<feature type="transmembrane region" description="Helical" evidence="5">
    <location>
        <begin position="39"/>
        <end position="61"/>
    </location>
</feature>
<evidence type="ECO:0000256" key="1">
    <source>
        <dbReference type="ARBA" id="ARBA00004141"/>
    </source>
</evidence>
<accession>A0A6P1ZQH9</accession>
<comment type="subcellular location">
    <subcellularLocation>
        <location evidence="1">Membrane</location>
        <topology evidence="1">Multi-pass membrane protein</topology>
    </subcellularLocation>
</comment>
<dbReference type="InterPro" id="IPR007300">
    <property type="entry name" value="CidB/LrgB"/>
</dbReference>
<feature type="transmembrane region" description="Helical" evidence="5">
    <location>
        <begin position="67"/>
        <end position="87"/>
    </location>
</feature>
<keyword evidence="4 5" id="KW-0472">Membrane</keyword>
<evidence type="ECO:0000313" key="7">
    <source>
        <dbReference type="Proteomes" id="UP000434052"/>
    </source>
</evidence>
<evidence type="ECO:0000256" key="4">
    <source>
        <dbReference type="ARBA" id="ARBA00023136"/>
    </source>
</evidence>
<feature type="transmembrane region" description="Helical" evidence="5">
    <location>
        <begin position="6"/>
        <end position="27"/>
    </location>
</feature>
<name>A0A6P1ZQH9_9BACT</name>
<comment type="caution">
    <text evidence="6">The sequence shown here is derived from an EMBL/GenBank/DDBJ whole genome shotgun (WGS) entry which is preliminary data.</text>
</comment>
<reference evidence="6 7" key="1">
    <citation type="submission" date="2018-06" db="EMBL/GenBank/DDBJ databases">
        <title>Complete genome of Desulfovibrio marinus P48SEP.</title>
        <authorList>
            <person name="Crispim J.S."/>
            <person name="Vidigal P.M.P."/>
            <person name="Silva L.C.F."/>
            <person name="Araujo L.C."/>
            <person name="Laguardia C.N."/>
            <person name="Dias R.S."/>
            <person name="Sousa M.P."/>
            <person name="Paula S.O."/>
            <person name="Silva C."/>
        </authorList>
    </citation>
    <scope>NUCLEOTIDE SEQUENCE [LARGE SCALE GENOMIC DNA]</scope>
    <source>
        <strain evidence="6 7">P48SEP</strain>
    </source>
</reference>
<evidence type="ECO:0000256" key="2">
    <source>
        <dbReference type="ARBA" id="ARBA00022692"/>
    </source>
</evidence>
<protein>
    <submittedName>
        <fullName evidence="6">LrgB family protein</fullName>
    </submittedName>
</protein>
<dbReference type="GO" id="GO:0016020">
    <property type="term" value="C:membrane"/>
    <property type="evidence" value="ECO:0007669"/>
    <property type="project" value="UniProtKB-SubCell"/>
</dbReference>
<feature type="transmembrane region" description="Helical" evidence="5">
    <location>
        <begin position="149"/>
        <end position="171"/>
    </location>
</feature>
<dbReference type="EMBL" id="QMIF01000001">
    <property type="protein sequence ID" value="TVM36838.1"/>
    <property type="molecule type" value="Genomic_DNA"/>
</dbReference>
<feature type="transmembrane region" description="Helical" evidence="5">
    <location>
        <begin position="99"/>
        <end position="124"/>
    </location>
</feature>
<feature type="transmembrane region" description="Helical" evidence="5">
    <location>
        <begin position="212"/>
        <end position="234"/>
    </location>
</feature>
<evidence type="ECO:0000256" key="5">
    <source>
        <dbReference type="SAM" id="Phobius"/>
    </source>
</evidence>
<evidence type="ECO:0000313" key="6">
    <source>
        <dbReference type="EMBL" id="TVM36838.1"/>
    </source>
</evidence>
<dbReference type="PANTHER" id="PTHR30249:SF16">
    <property type="entry name" value="INNER MEMBRANE PROTEIN"/>
    <property type="match status" value="1"/>
</dbReference>
<keyword evidence="3 5" id="KW-1133">Transmembrane helix</keyword>
<gene>
    <name evidence="6" type="ORF">DQK91_02640</name>
</gene>
<keyword evidence="2 5" id="KW-0812">Transmembrane</keyword>